<evidence type="ECO:0000256" key="4">
    <source>
        <dbReference type="ARBA" id="ARBA00022833"/>
    </source>
</evidence>
<reference evidence="9" key="2">
    <citation type="submission" date="2025-08" db="UniProtKB">
        <authorList>
            <consortium name="RefSeq"/>
        </authorList>
    </citation>
    <scope>IDENTIFICATION</scope>
    <source>
        <tissue evidence="9">Leaf</tissue>
    </source>
</reference>
<dbReference type="InterPro" id="IPR014436">
    <property type="entry name" value="Extradiol_dOase_DODA"/>
</dbReference>
<comment type="similarity">
    <text evidence="2">Belongs to the DODA-type extradiol aromatic ring-opening dioxygenase family.</text>
</comment>
<dbReference type="GO" id="GO:0008198">
    <property type="term" value="F:ferrous iron binding"/>
    <property type="evidence" value="ECO:0007669"/>
    <property type="project" value="InterPro"/>
</dbReference>
<keyword evidence="8" id="KW-1185">Reference proteome</keyword>
<keyword evidence="4" id="KW-0862">Zinc</keyword>
<organism evidence="8 9">
    <name type="scientific">Nicotiana sylvestris</name>
    <name type="common">Wood tobacco</name>
    <name type="synonym">South American tobacco</name>
    <dbReference type="NCBI Taxonomy" id="4096"/>
    <lineage>
        <taxon>Eukaryota</taxon>
        <taxon>Viridiplantae</taxon>
        <taxon>Streptophyta</taxon>
        <taxon>Embryophyta</taxon>
        <taxon>Tracheophyta</taxon>
        <taxon>Spermatophyta</taxon>
        <taxon>Magnoliopsida</taxon>
        <taxon>eudicotyledons</taxon>
        <taxon>Gunneridae</taxon>
        <taxon>Pentapetalae</taxon>
        <taxon>asterids</taxon>
        <taxon>lamiids</taxon>
        <taxon>Solanales</taxon>
        <taxon>Solanaceae</taxon>
        <taxon>Nicotianoideae</taxon>
        <taxon>Nicotianeae</taxon>
        <taxon>Nicotiana</taxon>
    </lineage>
</organism>
<dbReference type="PIRSF" id="PIRSF006157">
    <property type="entry name" value="Doxgns_DODA"/>
    <property type="match status" value="1"/>
</dbReference>
<evidence type="ECO:0000256" key="5">
    <source>
        <dbReference type="ARBA" id="ARBA00022964"/>
    </source>
</evidence>
<keyword evidence="3" id="KW-0479">Metal-binding</keyword>
<dbReference type="KEGG" id="nsy:104217359"/>
<dbReference type="Gene3D" id="3.40.830.10">
    <property type="entry name" value="LigB-like"/>
    <property type="match status" value="1"/>
</dbReference>
<gene>
    <name evidence="9" type="primary">LOC104217359</name>
</gene>
<evidence type="ECO:0000256" key="1">
    <source>
        <dbReference type="ARBA" id="ARBA00001947"/>
    </source>
</evidence>
<dbReference type="PANTHER" id="PTHR30096">
    <property type="entry name" value="4,5-DOPA DIOXYGENASE EXTRADIOL-LIKE PROTEIN"/>
    <property type="match status" value="1"/>
</dbReference>
<evidence type="ECO:0000256" key="3">
    <source>
        <dbReference type="ARBA" id="ARBA00022723"/>
    </source>
</evidence>
<keyword evidence="6" id="KW-0560">Oxidoreductase</keyword>
<dbReference type="PANTHER" id="PTHR30096:SF0">
    <property type="entry name" value="4,5-DOPA DIOXYGENASE EXTRADIOL-LIKE PROTEIN"/>
    <property type="match status" value="1"/>
</dbReference>
<dbReference type="eggNOG" id="ENOG502QS66">
    <property type="taxonomic scope" value="Eukaryota"/>
</dbReference>
<reference evidence="8" key="1">
    <citation type="journal article" date="2013" name="Genome Biol.">
        <title>Reference genomes and transcriptomes of Nicotiana sylvestris and Nicotiana tomentosiformis.</title>
        <authorList>
            <person name="Sierro N."/>
            <person name="Battey J.N."/>
            <person name="Ouadi S."/>
            <person name="Bovet L."/>
            <person name="Goepfert S."/>
            <person name="Bakaher N."/>
            <person name="Peitsch M.C."/>
            <person name="Ivanov N.V."/>
        </authorList>
    </citation>
    <scope>NUCLEOTIDE SEQUENCE [LARGE SCALE GENOMIC DNA]</scope>
</reference>
<keyword evidence="5 9" id="KW-0223">Dioxygenase</keyword>
<dbReference type="AlphaFoldDB" id="A0A1U7VU09"/>
<evidence type="ECO:0000256" key="2">
    <source>
        <dbReference type="ARBA" id="ARBA00007581"/>
    </source>
</evidence>
<dbReference type="CDD" id="cd07363">
    <property type="entry name" value="45_DOPA_Dioxygenase"/>
    <property type="match status" value="1"/>
</dbReference>
<sequence length="320" mass="35655">MAEISIISEVEHCVKNRHAPDSSGYPINSGLSEDEFAYSKLNSESELKMALPLKLKETFFISHGSPTLSIDESLPARHFLKGFRERFLNQKPNAILMISAHWETSEPTVNSIRGRHDTIHDFYGFPKPMYQLKYPAPGAPELAKRVKEVLMASGFTTVHEDKKRGLDHGAWVPLMLMYPEADIPVCQLSVQPNRDGTYHYNMGRALASLKDEGVLIIGSGSATHNLRALGSSKSVVSWALEFDNWLKDALLSGRHQDVNNYDMKAPHAKVAHPWPEHIYPLHVALGASGEGTNGELIHHSWDLGALSYASYKFSSLNRPS</sequence>
<dbReference type="GeneID" id="104217359"/>
<dbReference type="SUPFAM" id="SSF53213">
    <property type="entry name" value="LigB-like"/>
    <property type="match status" value="1"/>
</dbReference>
<feature type="domain" description="Extradiol ring-cleavage dioxygenase class III enzyme subunit B" evidence="7">
    <location>
        <begin position="58"/>
        <end position="313"/>
    </location>
</feature>
<dbReference type="RefSeq" id="XP_009765889.1">
    <property type="nucleotide sequence ID" value="XM_009767587.1"/>
</dbReference>
<evidence type="ECO:0000256" key="6">
    <source>
        <dbReference type="ARBA" id="ARBA00023002"/>
    </source>
</evidence>
<comment type="cofactor">
    <cofactor evidence="1">
        <name>Zn(2+)</name>
        <dbReference type="ChEBI" id="CHEBI:29105"/>
    </cofactor>
</comment>
<proteinExistence type="inferred from homology"/>
<evidence type="ECO:0000313" key="8">
    <source>
        <dbReference type="Proteomes" id="UP000189701"/>
    </source>
</evidence>
<accession>A0A1U7VU09</accession>
<protein>
    <submittedName>
        <fullName evidence="9">Extradiol ring-cleavage dioxygenase</fullName>
    </submittedName>
</protein>
<name>A0A1U7VU09_NICSY</name>
<dbReference type="Pfam" id="PF02900">
    <property type="entry name" value="LigB"/>
    <property type="match status" value="1"/>
</dbReference>
<dbReference type="OrthoDB" id="7396853at2759"/>
<evidence type="ECO:0000259" key="7">
    <source>
        <dbReference type="Pfam" id="PF02900"/>
    </source>
</evidence>
<dbReference type="GO" id="GO:0016702">
    <property type="term" value="F:oxidoreductase activity, acting on single donors with incorporation of molecular oxygen, incorporation of two atoms of oxygen"/>
    <property type="evidence" value="ECO:0007669"/>
    <property type="project" value="UniProtKB-ARBA"/>
</dbReference>
<dbReference type="STRING" id="4096.A0A1U7VU09"/>
<dbReference type="Proteomes" id="UP000189701">
    <property type="component" value="Unplaced"/>
</dbReference>
<evidence type="ECO:0000313" key="9">
    <source>
        <dbReference type="RefSeq" id="XP_009765889.1"/>
    </source>
</evidence>
<dbReference type="InterPro" id="IPR004183">
    <property type="entry name" value="Xdiol_dOase_suB"/>
</dbReference>
<dbReference type="GO" id="GO:0008270">
    <property type="term" value="F:zinc ion binding"/>
    <property type="evidence" value="ECO:0007669"/>
    <property type="project" value="InterPro"/>
</dbReference>